<name>A0A0V1C504_TRIBR</name>
<proteinExistence type="predicted"/>
<accession>A0A0V1C504</accession>
<dbReference type="Proteomes" id="UP000054653">
    <property type="component" value="Unassembled WGS sequence"/>
</dbReference>
<dbReference type="AlphaFoldDB" id="A0A0V1C504"/>
<dbReference type="EMBL" id="JYDI01000646">
    <property type="protein sequence ID" value="KRY44295.1"/>
    <property type="molecule type" value="Genomic_DNA"/>
</dbReference>
<organism evidence="1 2">
    <name type="scientific">Trichinella britovi</name>
    <name type="common">Parasitic roundworm</name>
    <dbReference type="NCBI Taxonomy" id="45882"/>
    <lineage>
        <taxon>Eukaryota</taxon>
        <taxon>Metazoa</taxon>
        <taxon>Ecdysozoa</taxon>
        <taxon>Nematoda</taxon>
        <taxon>Enoplea</taxon>
        <taxon>Dorylaimia</taxon>
        <taxon>Trichinellida</taxon>
        <taxon>Trichinellidae</taxon>
        <taxon>Trichinella</taxon>
    </lineage>
</organism>
<comment type="caution">
    <text evidence="1">The sequence shown here is derived from an EMBL/GenBank/DDBJ whole genome shotgun (WGS) entry which is preliminary data.</text>
</comment>
<evidence type="ECO:0000313" key="1">
    <source>
        <dbReference type="EMBL" id="KRY44295.1"/>
    </source>
</evidence>
<keyword evidence="2" id="KW-1185">Reference proteome</keyword>
<protein>
    <submittedName>
        <fullName evidence="1">Uncharacterized protein</fullName>
    </submittedName>
</protein>
<sequence>LATVLFALRREQQAACIIQKAWKTYLRKNRQQAVETHEYSNVDHFNEHLLFQNEQLIIEEKENFIVREVPFDQKEQGETCEVAVVDENDKMENSGNECERSDEEECAKELSNAQSDQNADAFECMTRSEITFITIDRDVYGINVKSNSSLLDVNECKVEKVARRITGVTLCKNDKENCRRQLP</sequence>
<reference evidence="1 2" key="1">
    <citation type="submission" date="2015-01" db="EMBL/GenBank/DDBJ databases">
        <title>Evolution of Trichinella species and genotypes.</title>
        <authorList>
            <person name="Korhonen P.K."/>
            <person name="Edoardo P."/>
            <person name="Giuseppe L.R."/>
            <person name="Gasser R.B."/>
        </authorList>
    </citation>
    <scope>NUCLEOTIDE SEQUENCE [LARGE SCALE GENOMIC DNA]</scope>
    <source>
        <strain evidence="1">ISS120</strain>
    </source>
</reference>
<gene>
    <name evidence="1" type="ORF">T03_9359</name>
</gene>
<dbReference type="STRING" id="45882.A0A0V1C504"/>
<feature type="non-terminal residue" evidence="1">
    <location>
        <position position="1"/>
    </location>
</feature>
<evidence type="ECO:0000313" key="2">
    <source>
        <dbReference type="Proteomes" id="UP000054653"/>
    </source>
</evidence>